<evidence type="ECO:0000313" key="7">
    <source>
        <dbReference type="EMBL" id="OKP02414.1"/>
    </source>
</evidence>
<dbReference type="SUPFAM" id="SSF57701">
    <property type="entry name" value="Zn2/Cys6 DNA-binding domain"/>
    <property type="match status" value="1"/>
</dbReference>
<feature type="region of interest" description="Disordered" evidence="5">
    <location>
        <begin position="1"/>
        <end position="32"/>
    </location>
</feature>
<evidence type="ECO:0000256" key="5">
    <source>
        <dbReference type="SAM" id="MobiDB-lite"/>
    </source>
</evidence>
<dbReference type="PANTHER" id="PTHR47256">
    <property type="entry name" value="ZN(II)2CYS6 TRANSCRIPTION FACTOR (EUROFUNG)-RELATED"/>
    <property type="match status" value="1"/>
</dbReference>
<evidence type="ECO:0000256" key="1">
    <source>
        <dbReference type="ARBA" id="ARBA00023015"/>
    </source>
</evidence>
<dbReference type="CDD" id="cd00067">
    <property type="entry name" value="GAL4"/>
    <property type="match status" value="1"/>
</dbReference>
<dbReference type="STRING" id="1316194.A0A1Q5TQB0"/>
<dbReference type="AlphaFoldDB" id="A0A1Q5TQB0"/>
<gene>
    <name evidence="7" type="ORF">PENSUB_7178</name>
</gene>
<evidence type="ECO:0000256" key="4">
    <source>
        <dbReference type="ARBA" id="ARBA00023242"/>
    </source>
</evidence>
<organism evidence="7 8">
    <name type="scientific">Penicillium subrubescens</name>
    <dbReference type="NCBI Taxonomy" id="1316194"/>
    <lineage>
        <taxon>Eukaryota</taxon>
        <taxon>Fungi</taxon>
        <taxon>Dikarya</taxon>
        <taxon>Ascomycota</taxon>
        <taxon>Pezizomycotina</taxon>
        <taxon>Eurotiomycetes</taxon>
        <taxon>Eurotiomycetidae</taxon>
        <taxon>Eurotiales</taxon>
        <taxon>Aspergillaceae</taxon>
        <taxon>Penicillium</taxon>
    </lineage>
</organism>
<protein>
    <recommendedName>
        <fullName evidence="6">Zn(2)-C6 fungal-type domain-containing protein</fullName>
    </recommendedName>
</protein>
<keyword evidence="3" id="KW-0804">Transcription</keyword>
<proteinExistence type="predicted"/>
<keyword evidence="1" id="KW-0805">Transcription regulation</keyword>
<dbReference type="InterPro" id="IPR036864">
    <property type="entry name" value="Zn2-C6_fun-type_DNA-bd_sf"/>
</dbReference>
<dbReference type="SMART" id="SM00066">
    <property type="entry name" value="GAL4"/>
    <property type="match status" value="1"/>
</dbReference>
<dbReference type="GO" id="GO:0000981">
    <property type="term" value="F:DNA-binding transcription factor activity, RNA polymerase II-specific"/>
    <property type="evidence" value="ECO:0007669"/>
    <property type="project" value="InterPro"/>
</dbReference>
<reference evidence="7 8" key="1">
    <citation type="submission" date="2016-10" db="EMBL/GenBank/DDBJ databases">
        <title>Genome sequence of the ascomycete fungus Penicillium subrubescens.</title>
        <authorList>
            <person name="De Vries R.P."/>
            <person name="Peng M."/>
            <person name="Dilokpimol A."/>
            <person name="Hilden K."/>
            <person name="Makela M.R."/>
            <person name="Grigoriev I."/>
            <person name="Riley R."/>
            <person name="Granchi Z."/>
        </authorList>
    </citation>
    <scope>NUCLEOTIDE SEQUENCE [LARGE SCALE GENOMIC DNA]</scope>
    <source>
        <strain evidence="7 8">CBS 132785</strain>
    </source>
</reference>
<dbReference type="Proteomes" id="UP000186955">
    <property type="component" value="Unassembled WGS sequence"/>
</dbReference>
<evidence type="ECO:0000259" key="6">
    <source>
        <dbReference type="PROSITE" id="PS50048"/>
    </source>
</evidence>
<feature type="region of interest" description="Disordered" evidence="5">
    <location>
        <begin position="134"/>
        <end position="174"/>
    </location>
</feature>
<dbReference type="Pfam" id="PF00172">
    <property type="entry name" value="Zn_clus"/>
    <property type="match status" value="1"/>
</dbReference>
<dbReference type="GO" id="GO:0008270">
    <property type="term" value="F:zinc ion binding"/>
    <property type="evidence" value="ECO:0007669"/>
    <property type="project" value="InterPro"/>
</dbReference>
<dbReference type="EMBL" id="MNBE01000626">
    <property type="protein sequence ID" value="OKP02414.1"/>
    <property type="molecule type" value="Genomic_DNA"/>
</dbReference>
<evidence type="ECO:0000313" key="8">
    <source>
        <dbReference type="Proteomes" id="UP000186955"/>
    </source>
</evidence>
<keyword evidence="4" id="KW-0539">Nucleus</keyword>
<evidence type="ECO:0000256" key="3">
    <source>
        <dbReference type="ARBA" id="ARBA00023163"/>
    </source>
</evidence>
<dbReference type="PROSITE" id="PS50048">
    <property type="entry name" value="ZN2_CY6_FUNGAL_2"/>
    <property type="match status" value="1"/>
</dbReference>
<dbReference type="InterPro" id="IPR053187">
    <property type="entry name" value="Notoamide_regulator"/>
</dbReference>
<name>A0A1Q5TQB0_9EURO</name>
<feature type="compositionally biased region" description="Pro residues" evidence="5">
    <location>
        <begin position="138"/>
        <end position="148"/>
    </location>
</feature>
<dbReference type="PANTHER" id="PTHR47256:SF1">
    <property type="entry name" value="ZN(II)2CYS6 TRANSCRIPTION FACTOR (EUROFUNG)"/>
    <property type="match status" value="1"/>
</dbReference>
<dbReference type="GO" id="GO:0003677">
    <property type="term" value="F:DNA binding"/>
    <property type="evidence" value="ECO:0007669"/>
    <property type="project" value="UniProtKB-KW"/>
</dbReference>
<comment type="caution">
    <text evidence="7">The sequence shown here is derived from an EMBL/GenBank/DDBJ whole genome shotgun (WGS) entry which is preliminary data.</text>
</comment>
<keyword evidence="8" id="KW-1185">Reference proteome</keyword>
<accession>A0A1Q5TQB0</accession>
<feature type="compositionally biased region" description="Gly residues" evidence="5">
    <location>
        <begin position="1"/>
        <end position="22"/>
    </location>
</feature>
<dbReference type="Gene3D" id="4.10.240.10">
    <property type="entry name" value="Zn(2)-C6 fungal-type DNA-binding domain"/>
    <property type="match status" value="1"/>
</dbReference>
<evidence type="ECO:0000256" key="2">
    <source>
        <dbReference type="ARBA" id="ARBA00023125"/>
    </source>
</evidence>
<keyword evidence="2" id="KW-0238">DNA-binding</keyword>
<feature type="domain" description="Zn(2)-C6 fungal-type" evidence="6">
    <location>
        <begin position="33"/>
        <end position="62"/>
    </location>
</feature>
<dbReference type="InterPro" id="IPR001138">
    <property type="entry name" value="Zn2Cys6_DnaBD"/>
</dbReference>
<sequence length="174" mass="19011">MPPGGGGGGQPPLGSSSGGGTPEDGRMKRASTACKECQKRRTRCTGPPKCSECDTHDRECTFDEQADRRRKANAKRTQEELASLTEFTEQLLNVIRYSNNATTQHVVNVIRSSTSREEIQSVLIQILAQHPELAQQPLGPPGLPPPHQQHPSAAPHHVPNDLDPHNLGPYFDPR</sequence>